<dbReference type="GO" id="GO:0004799">
    <property type="term" value="F:thymidylate synthase activity"/>
    <property type="evidence" value="ECO:0007669"/>
    <property type="project" value="UniProtKB-EC"/>
</dbReference>
<dbReference type="NCBIfam" id="NF002497">
    <property type="entry name" value="PRK01827.1-3"/>
    <property type="match status" value="1"/>
</dbReference>
<dbReference type="InterPro" id="IPR023451">
    <property type="entry name" value="Thymidate_synth/dCMP_Mease_dom"/>
</dbReference>
<dbReference type="InterPro" id="IPR020940">
    <property type="entry name" value="Thymidylate_synthase_AS"/>
</dbReference>
<comment type="similarity">
    <text evidence="6">Belongs to the thymidylate synthase family. Bacterial-type ThyA subfamily.</text>
</comment>
<dbReference type="NCBIfam" id="NF002499">
    <property type="entry name" value="PRK01827.1-5"/>
    <property type="match status" value="1"/>
</dbReference>
<dbReference type="Proteomes" id="UP001595692">
    <property type="component" value="Unassembled WGS sequence"/>
</dbReference>
<feature type="binding site" evidence="6">
    <location>
        <begin position="126"/>
        <end position="127"/>
    </location>
    <ligand>
        <name>dUMP</name>
        <dbReference type="ChEBI" id="CHEBI:246422"/>
        <note>ligand shared between dimeric partners</note>
    </ligand>
</feature>
<reference evidence="10" key="1">
    <citation type="journal article" date="2019" name="Int. J. Syst. Evol. Microbiol.">
        <title>The Global Catalogue of Microorganisms (GCM) 10K type strain sequencing project: providing services to taxonomists for standard genome sequencing and annotation.</title>
        <authorList>
            <consortium name="The Broad Institute Genomics Platform"/>
            <consortium name="The Broad Institute Genome Sequencing Center for Infectious Disease"/>
            <person name="Wu L."/>
            <person name="Ma J."/>
        </authorList>
    </citation>
    <scope>NUCLEOTIDE SEQUENCE [LARGE SCALE GENOMIC DNA]</scope>
    <source>
        <strain evidence="10">CCUG 54939</strain>
    </source>
</reference>
<name>A0ABV8CKZ1_9GAMM</name>
<comment type="subunit">
    <text evidence="6">Homodimer.</text>
</comment>
<evidence type="ECO:0000313" key="10">
    <source>
        <dbReference type="Proteomes" id="UP001595692"/>
    </source>
</evidence>
<dbReference type="PANTHER" id="PTHR11548">
    <property type="entry name" value="THYMIDYLATE SYNTHASE 1"/>
    <property type="match status" value="1"/>
</dbReference>
<comment type="subcellular location">
    <subcellularLocation>
        <location evidence="6">Cytoplasm</location>
    </subcellularLocation>
</comment>
<comment type="pathway">
    <text evidence="6">Pyrimidine metabolism; dTTP biosynthesis.</text>
</comment>
<dbReference type="NCBIfam" id="TIGR03284">
    <property type="entry name" value="thym_sym"/>
    <property type="match status" value="2"/>
</dbReference>
<dbReference type="Pfam" id="PF00303">
    <property type="entry name" value="Thymidylat_synt"/>
    <property type="match status" value="1"/>
</dbReference>
<evidence type="ECO:0000256" key="4">
    <source>
        <dbReference type="ARBA" id="ARBA00022679"/>
    </source>
</evidence>
<dbReference type="InterPro" id="IPR036926">
    <property type="entry name" value="Thymidate_synth/dCMP_Mease_sf"/>
</dbReference>
<evidence type="ECO:0000256" key="2">
    <source>
        <dbReference type="ARBA" id="ARBA00022490"/>
    </source>
</evidence>
<keyword evidence="3 6" id="KW-0489">Methyltransferase</keyword>
<feature type="binding site" description="in other chain" evidence="6">
    <location>
        <begin position="207"/>
        <end position="209"/>
    </location>
    <ligand>
        <name>dUMP</name>
        <dbReference type="ChEBI" id="CHEBI:246422"/>
        <note>ligand shared between dimeric partners</note>
    </ligand>
</feature>
<protein>
    <recommendedName>
        <fullName evidence="1 6">Thymidylate synthase</fullName>
        <shortName evidence="6">TS</shortName>
        <shortName evidence="6">TSase</shortName>
        <ecNumber evidence="1 6">2.1.1.45</ecNumber>
    </recommendedName>
</protein>
<feature type="active site" evidence="7">
    <location>
        <position position="146"/>
    </location>
</feature>
<dbReference type="RefSeq" id="WP_377150856.1">
    <property type="nucleotide sequence ID" value="NZ_JBHSAF010000002.1"/>
</dbReference>
<evidence type="ECO:0000256" key="5">
    <source>
        <dbReference type="ARBA" id="ARBA00022727"/>
    </source>
</evidence>
<evidence type="ECO:0000259" key="8">
    <source>
        <dbReference type="Pfam" id="PF00303"/>
    </source>
</evidence>
<keyword evidence="10" id="KW-1185">Reference proteome</keyword>
<evidence type="ECO:0000313" key="9">
    <source>
        <dbReference type="EMBL" id="MFC3912714.1"/>
    </source>
</evidence>
<dbReference type="PROSITE" id="PS00091">
    <property type="entry name" value="THYMIDYLATE_SYNTHASE"/>
    <property type="match status" value="1"/>
</dbReference>
<feature type="active site" description="Nucleophile" evidence="6">
    <location>
        <position position="146"/>
    </location>
</feature>
<keyword evidence="4 6" id="KW-0808">Transferase</keyword>
<evidence type="ECO:0000256" key="3">
    <source>
        <dbReference type="ARBA" id="ARBA00022603"/>
    </source>
</evidence>
<dbReference type="EC" id="2.1.1.45" evidence="1 6"/>
<organism evidence="9 10">
    <name type="scientific">Pseudaeromonas sharmana</name>
    <dbReference type="NCBI Taxonomy" id="328412"/>
    <lineage>
        <taxon>Bacteria</taxon>
        <taxon>Pseudomonadati</taxon>
        <taxon>Pseudomonadota</taxon>
        <taxon>Gammaproteobacteria</taxon>
        <taxon>Aeromonadales</taxon>
        <taxon>Aeromonadaceae</taxon>
        <taxon>Pseudaeromonas</taxon>
    </lineage>
</organism>
<evidence type="ECO:0000256" key="7">
    <source>
        <dbReference type="PROSITE-ProRule" id="PRU10016"/>
    </source>
</evidence>
<gene>
    <name evidence="6 9" type="primary">thyA</name>
    <name evidence="9" type="ORF">ACFOSS_04400</name>
</gene>
<comment type="function">
    <text evidence="6">Catalyzes the reductive methylation of 2'-deoxyuridine-5'-monophosphate (dUMP) to 2'-deoxythymidine-5'-monophosphate (dTMP) while utilizing 5,10-methylenetetrahydrofolate (mTHF) as the methyl donor and reductant in the reaction, yielding dihydrofolate (DHF) as a by-product. This enzymatic reaction provides an intracellular de novo source of dTMP, an essential precursor for DNA biosynthesis.</text>
</comment>
<dbReference type="InterPro" id="IPR045097">
    <property type="entry name" value="Thymidate_synth/dCMP_Mease"/>
</dbReference>
<feature type="binding site" description="in other chain" evidence="6">
    <location>
        <begin position="166"/>
        <end position="169"/>
    </location>
    <ligand>
        <name>dUMP</name>
        <dbReference type="ChEBI" id="CHEBI:246422"/>
        <note>ligand shared between dimeric partners</note>
    </ligand>
</feature>
<dbReference type="CDD" id="cd00351">
    <property type="entry name" value="TS_Pyrimidine_HMase"/>
    <property type="match status" value="1"/>
</dbReference>
<dbReference type="Gene3D" id="3.30.572.10">
    <property type="entry name" value="Thymidylate synthase/dCMP hydroxymethylase domain"/>
    <property type="match status" value="1"/>
</dbReference>
<keyword evidence="2 6" id="KW-0963">Cytoplasm</keyword>
<feature type="binding site" evidence="6">
    <location>
        <position position="169"/>
    </location>
    <ligand>
        <name>(6R)-5,10-methylene-5,6,7,8-tetrahydrofolate</name>
        <dbReference type="ChEBI" id="CHEBI:15636"/>
    </ligand>
</feature>
<dbReference type="EMBL" id="JBHSAF010000002">
    <property type="protein sequence ID" value="MFC3912714.1"/>
    <property type="molecule type" value="Genomic_DNA"/>
</dbReference>
<keyword evidence="5 6" id="KW-0545">Nucleotide biosynthesis</keyword>
<dbReference type="PANTHER" id="PTHR11548:SF9">
    <property type="entry name" value="THYMIDYLATE SYNTHASE"/>
    <property type="match status" value="1"/>
</dbReference>
<accession>A0ABV8CKZ1</accession>
<dbReference type="PRINTS" id="PR00108">
    <property type="entry name" value="THYMDSNTHASE"/>
</dbReference>
<feature type="binding site" description="in other chain" evidence="6">
    <location>
        <position position="21"/>
    </location>
    <ligand>
        <name>dUMP</name>
        <dbReference type="ChEBI" id="CHEBI:246422"/>
        <note>ligand shared between dimeric partners</note>
    </ligand>
</feature>
<comment type="caution">
    <text evidence="9">The sequence shown here is derived from an EMBL/GenBank/DDBJ whole genome shotgun (WGS) entry which is preliminary data.</text>
</comment>
<evidence type="ECO:0000256" key="6">
    <source>
        <dbReference type="HAMAP-Rule" id="MF_00008"/>
    </source>
</evidence>
<evidence type="ECO:0000256" key="1">
    <source>
        <dbReference type="ARBA" id="ARBA00011947"/>
    </source>
</evidence>
<sequence>MQNYLNLMTKILEEGTPKSDRTGTGTLSLFGHQMRFDLQQGFPLVTTKKCHLKSIIHELLWFLQGQTNIAYLKENGVSIWDEWADAEGNLGPVYGHQWRSWPKADGGHIDQIQRVVDDLKNNPDSRRIIVSAWNVADLDQMALAPCHAFFQFYVADGKLSCQLYQRSCDVFLGLPFNIASYALLTHMMAQQCDLEVGDFVWTGGDVHLYSNHLEQARLQLSREPRALPQLVIKRRPETIFDYRFDDFEIEGYDPHPGIKAPVAI</sequence>
<dbReference type="InterPro" id="IPR000398">
    <property type="entry name" value="Thymidylate_synthase"/>
</dbReference>
<comment type="catalytic activity">
    <reaction evidence="6">
        <text>dUMP + (6R)-5,10-methylene-5,6,7,8-tetrahydrofolate = 7,8-dihydrofolate + dTMP</text>
        <dbReference type="Rhea" id="RHEA:12104"/>
        <dbReference type="ChEBI" id="CHEBI:15636"/>
        <dbReference type="ChEBI" id="CHEBI:57451"/>
        <dbReference type="ChEBI" id="CHEBI:63528"/>
        <dbReference type="ChEBI" id="CHEBI:246422"/>
        <dbReference type="EC" id="2.1.1.45"/>
    </reaction>
</comment>
<dbReference type="HAMAP" id="MF_00008">
    <property type="entry name" value="Thymidy_synth_bact"/>
    <property type="match status" value="1"/>
</dbReference>
<feature type="binding site" evidence="6">
    <location>
        <position position="51"/>
    </location>
    <ligand>
        <name>(6R)-5,10-methylene-5,6,7,8-tetrahydrofolate</name>
        <dbReference type="ChEBI" id="CHEBI:15636"/>
    </ligand>
</feature>
<proteinExistence type="inferred from homology"/>
<feature type="binding site" description="in other chain" evidence="6">
    <location>
        <position position="177"/>
    </location>
    <ligand>
        <name>dUMP</name>
        <dbReference type="ChEBI" id="CHEBI:246422"/>
        <note>ligand shared between dimeric partners</note>
    </ligand>
</feature>
<dbReference type="GO" id="GO:0032259">
    <property type="term" value="P:methylation"/>
    <property type="evidence" value="ECO:0007669"/>
    <property type="project" value="UniProtKB-KW"/>
</dbReference>
<dbReference type="SUPFAM" id="SSF55831">
    <property type="entry name" value="Thymidylate synthase/dCMP hydroxymethylase"/>
    <property type="match status" value="1"/>
</dbReference>
<feature type="binding site" evidence="6">
    <location>
        <position position="263"/>
    </location>
    <ligand>
        <name>(6R)-5,10-methylene-5,6,7,8-tetrahydrofolate</name>
        <dbReference type="ChEBI" id="CHEBI:15636"/>
    </ligand>
</feature>
<feature type="domain" description="Thymidylate synthase/dCMP hydroxymethylase" evidence="8">
    <location>
        <begin position="2"/>
        <end position="264"/>
    </location>
</feature>